<dbReference type="InterPro" id="IPR016047">
    <property type="entry name" value="M23ase_b-sheet_dom"/>
</dbReference>
<dbReference type="EMBL" id="VUNI01000002">
    <property type="protein sequence ID" value="MST73747.1"/>
    <property type="molecule type" value="Genomic_DNA"/>
</dbReference>
<dbReference type="RefSeq" id="WP_154428200.1">
    <property type="nucleotide sequence ID" value="NZ_VUNI01000002.1"/>
</dbReference>
<protein>
    <submittedName>
        <fullName evidence="3">M23 family metallopeptidase</fullName>
    </submittedName>
</protein>
<evidence type="ECO:0000256" key="1">
    <source>
        <dbReference type="SAM" id="MobiDB-lite"/>
    </source>
</evidence>
<dbReference type="CDD" id="cd12797">
    <property type="entry name" value="M23_peptidase"/>
    <property type="match status" value="1"/>
</dbReference>
<name>A0A6L5YNK6_9FIRM</name>
<feature type="region of interest" description="Disordered" evidence="1">
    <location>
        <begin position="32"/>
        <end position="92"/>
    </location>
</feature>
<feature type="compositionally biased region" description="Low complexity" evidence="1">
    <location>
        <begin position="77"/>
        <end position="89"/>
    </location>
</feature>
<dbReference type="InterPro" id="IPR011055">
    <property type="entry name" value="Dup_hybrid_motif"/>
</dbReference>
<feature type="compositionally biased region" description="Basic and acidic residues" evidence="1">
    <location>
        <begin position="62"/>
        <end position="72"/>
    </location>
</feature>
<dbReference type="AlphaFoldDB" id="A0A6L5YNK6"/>
<sequence>MRKRQYIAAVACLVAGAIGFVGVYSTEKAQERRAQEEQTRQEQMAQEQDTEESYEASNILEPEPKTEEKEPEQVSVEPQTPQEPEAEPTVSQETLHFAAEDGLTWPLDGDVLLNYSMDSTIFFPTLQQYQYNPAIVIHGDVNDKVYIAAKGKITDISTNEVTGLTVTEDLGDGFSAVYGQLKELNFDVGDMVEAGQVIGYVSEPTKYYSVEGSNVYFELLKDGQPTDPFEYLE</sequence>
<dbReference type="PANTHER" id="PTHR21666:SF270">
    <property type="entry name" value="MUREIN HYDROLASE ACTIVATOR ENVC"/>
    <property type="match status" value="1"/>
</dbReference>
<dbReference type="PANTHER" id="PTHR21666">
    <property type="entry name" value="PEPTIDASE-RELATED"/>
    <property type="match status" value="1"/>
</dbReference>
<dbReference type="GO" id="GO:0004222">
    <property type="term" value="F:metalloendopeptidase activity"/>
    <property type="evidence" value="ECO:0007669"/>
    <property type="project" value="TreeGrafter"/>
</dbReference>
<feature type="domain" description="M23ase beta-sheet core" evidence="2">
    <location>
        <begin position="133"/>
        <end position="228"/>
    </location>
</feature>
<reference evidence="3 4" key="1">
    <citation type="submission" date="2019-08" db="EMBL/GenBank/DDBJ databases">
        <title>In-depth cultivation of the pig gut microbiome towards novel bacterial diversity and tailored functional studies.</title>
        <authorList>
            <person name="Wylensek D."/>
            <person name="Hitch T.C.A."/>
            <person name="Clavel T."/>
        </authorList>
    </citation>
    <scope>NUCLEOTIDE SEQUENCE [LARGE SCALE GENOMIC DNA]</scope>
    <source>
        <strain evidence="3 4">MUC/MUC-530-WT-4D</strain>
    </source>
</reference>
<evidence type="ECO:0000313" key="4">
    <source>
        <dbReference type="Proteomes" id="UP000474024"/>
    </source>
</evidence>
<evidence type="ECO:0000259" key="2">
    <source>
        <dbReference type="Pfam" id="PF01551"/>
    </source>
</evidence>
<dbReference type="Proteomes" id="UP000474024">
    <property type="component" value="Unassembled WGS sequence"/>
</dbReference>
<dbReference type="SUPFAM" id="SSF51261">
    <property type="entry name" value="Duplicated hybrid motif"/>
    <property type="match status" value="1"/>
</dbReference>
<dbReference type="Pfam" id="PF01551">
    <property type="entry name" value="Peptidase_M23"/>
    <property type="match status" value="1"/>
</dbReference>
<gene>
    <name evidence="3" type="ORF">FYJ75_01695</name>
</gene>
<organism evidence="3 4">
    <name type="scientific">Roseburia porci</name>
    <dbReference type="NCBI Taxonomy" id="2605790"/>
    <lineage>
        <taxon>Bacteria</taxon>
        <taxon>Bacillati</taxon>
        <taxon>Bacillota</taxon>
        <taxon>Clostridia</taxon>
        <taxon>Lachnospirales</taxon>
        <taxon>Lachnospiraceae</taxon>
        <taxon>Roseburia</taxon>
    </lineage>
</organism>
<dbReference type="Gene3D" id="2.70.70.10">
    <property type="entry name" value="Glucose Permease (Domain IIA)"/>
    <property type="match status" value="1"/>
</dbReference>
<accession>A0A6L5YNK6</accession>
<comment type="caution">
    <text evidence="3">The sequence shown here is derived from an EMBL/GenBank/DDBJ whole genome shotgun (WGS) entry which is preliminary data.</text>
</comment>
<dbReference type="InterPro" id="IPR050570">
    <property type="entry name" value="Cell_wall_metabolism_enzyme"/>
</dbReference>
<evidence type="ECO:0000313" key="3">
    <source>
        <dbReference type="EMBL" id="MST73747.1"/>
    </source>
</evidence>
<proteinExistence type="predicted"/>
<keyword evidence="4" id="KW-1185">Reference proteome</keyword>